<proteinExistence type="predicted"/>
<dbReference type="Pfam" id="PF19054">
    <property type="entry name" value="DUF5753"/>
    <property type="match status" value="1"/>
</dbReference>
<dbReference type="GO" id="GO:0003677">
    <property type="term" value="F:DNA binding"/>
    <property type="evidence" value="ECO:0007669"/>
    <property type="project" value="InterPro"/>
</dbReference>
<sequence length="269" mass="30047">MNVNEPPDPRLNLWATIAFYLRFFRTQHGQTGDIVARWLNRSRSSISRLESGESQLKESEAAILDAKWSTGGLFGILLWFARLGHDPNWNKNYLGFEERSSEIRMYDGQVIPAMFQTPEYARALLMAGRPKNLGKAVEARMARQAILHKPDAPEVWVLLAETALGPHVGGPHTMREQIAYLLQLSQLPNVILRIVPNGAGANEGLDGPFKVLKVKEGEIGFLVAPNGGRLELDSEEVASLRNRFDRIGAVALPVELSRVTLRDAMEKLR</sequence>
<dbReference type="RefSeq" id="WP_117403151.1">
    <property type="nucleotide sequence ID" value="NZ_QVNQ01000010.1"/>
</dbReference>
<dbReference type="InterPro" id="IPR043917">
    <property type="entry name" value="DUF5753"/>
</dbReference>
<protein>
    <submittedName>
        <fullName evidence="2">XRE family transcriptional regulator</fullName>
    </submittedName>
</protein>
<dbReference type="EMBL" id="QVNQ01000010">
    <property type="protein sequence ID" value="RFS82086.1"/>
    <property type="molecule type" value="Genomic_DNA"/>
</dbReference>
<reference evidence="2 3" key="1">
    <citation type="submission" date="2018-08" db="EMBL/GenBank/DDBJ databases">
        <title>Actinomadura spongicola sp. nov., isolated from marine sponge Leucetta chagosensis.</title>
        <authorList>
            <person name="Li L."/>
            <person name="Lin H.W."/>
        </authorList>
    </citation>
    <scope>NUCLEOTIDE SEQUENCE [LARGE SCALE GENOMIC DNA]</scope>
    <source>
        <strain evidence="2 3">LHW52907</strain>
    </source>
</reference>
<dbReference type="InterPro" id="IPR010982">
    <property type="entry name" value="Lambda_DNA-bd_dom_sf"/>
</dbReference>
<evidence type="ECO:0000313" key="3">
    <source>
        <dbReference type="Proteomes" id="UP000262882"/>
    </source>
</evidence>
<gene>
    <name evidence="2" type="ORF">D0T12_27955</name>
</gene>
<comment type="caution">
    <text evidence="2">The sequence shown here is derived from an EMBL/GenBank/DDBJ whole genome shotgun (WGS) entry which is preliminary data.</text>
</comment>
<dbReference type="OrthoDB" id="3355929at2"/>
<dbReference type="AlphaFoldDB" id="A0A372G9M4"/>
<name>A0A372G9M4_9ACTN</name>
<dbReference type="Proteomes" id="UP000262882">
    <property type="component" value="Unassembled WGS sequence"/>
</dbReference>
<accession>A0A372G9M4</accession>
<keyword evidence="3" id="KW-1185">Reference proteome</keyword>
<feature type="domain" description="DUF5753" evidence="1">
    <location>
        <begin position="93"/>
        <end position="262"/>
    </location>
</feature>
<dbReference type="SUPFAM" id="SSF47413">
    <property type="entry name" value="lambda repressor-like DNA-binding domains"/>
    <property type="match status" value="1"/>
</dbReference>
<evidence type="ECO:0000313" key="2">
    <source>
        <dbReference type="EMBL" id="RFS82086.1"/>
    </source>
</evidence>
<organism evidence="2 3">
    <name type="scientific">Actinomadura spongiicola</name>
    <dbReference type="NCBI Taxonomy" id="2303421"/>
    <lineage>
        <taxon>Bacteria</taxon>
        <taxon>Bacillati</taxon>
        <taxon>Actinomycetota</taxon>
        <taxon>Actinomycetes</taxon>
        <taxon>Streptosporangiales</taxon>
        <taxon>Thermomonosporaceae</taxon>
        <taxon>Actinomadura</taxon>
    </lineage>
</organism>
<evidence type="ECO:0000259" key="1">
    <source>
        <dbReference type="Pfam" id="PF19054"/>
    </source>
</evidence>